<keyword evidence="3" id="KW-1185">Reference proteome</keyword>
<evidence type="ECO:0000313" key="3">
    <source>
        <dbReference type="Proteomes" id="UP000199698"/>
    </source>
</evidence>
<feature type="domain" description="GIY-YIG" evidence="1">
    <location>
        <begin position="33"/>
        <end position="112"/>
    </location>
</feature>
<dbReference type="AlphaFoldDB" id="A0A1C4APK4"/>
<gene>
    <name evidence="2" type="ORF">GA0061080_10135</name>
</gene>
<accession>A0A1C4APK4</accession>
<dbReference type="Gene3D" id="3.40.1440.10">
    <property type="entry name" value="GIY-YIG endonuclease"/>
    <property type="match status" value="1"/>
</dbReference>
<dbReference type="Pfam" id="PF01541">
    <property type="entry name" value="GIY-YIG"/>
    <property type="match status" value="1"/>
</dbReference>
<reference evidence="3" key="1">
    <citation type="submission" date="2016-08" db="EMBL/GenBank/DDBJ databases">
        <authorList>
            <person name="Varghese N."/>
            <person name="Submissions Spin"/>
        </authorList>
    </citation>
    <scope>NUCLEOTIDE SEQUENCE [LARGE SCALE GENOMIC DNA]</scope>
    <source>
        <strain evidence="3">R-53144</strain>
    </source>
</reference>
<dbReference type="PROSITE" id="PS50164">
    <property type="entry name" value="GIY_YIG"/>
    <property type="match status" value="1"/>
</dbReference>
<dbReference type="STRING" id="1798183.GA0061080_10135"/>
<evidence type="ECO:0000259" key="1">
    <source>
        <dbReference type="PROSITE" id="PS50164"/>
    </source>
</evidence>
<dbReference type="SUPFAM" id="SSF82771">
    <property type="entry name" value="GIY-YIG endonuclease"/>
    <property type="match status" value="1"/>
</dbReference>
<organism evidence="2 3">
    <name type="scientific">Gilliamella intestini</name>
    <dbReference type="NCBI Taxonomy" id="1798183"/>
    <lineage>
        <taxon>Bacteria</taxon>
        <taxon>Pseudomonadati</taxon>
        <taxon>Pseudomonadota</taxon>
        <taxon>Gammaproteobacteria</taxon>
        <taxon>Orbales</taxon>
        <taxon>Orbaceae</taxon>
        <taxon>Gilliamella</taxon>
    </lineage>
</organism>
<dbReference type="EMBL" id="FMBA01000013">
    <property type="protein sequence ID" value="SCB96600.1"/>
    <property type="molecule type" value="Genomic_DNA"/>
</dbReference>
<evidence type="ECO:0000313" key="2">
    <source>
        <dbReference type="EMBL" id="SCB96600.1"/>
    </source>
</evidence>
<proteinExistence type="predicted"/>
<sequence>MHDSNAWVDPFGLAPTNPIDRAFLKELLGSNAKNGGVYMFRTIDVRDGVEKWYVGKANNLYSRLRTHLGTGKLDPAKLSTLNVVVLPHGVETDFFKAEANIMKRFEDAGENLANKINSPGCK</sequence>
<dbReference type="InterPro" id="IPR000305">
    <property type="entry name" value="GIY-YIG_endonuc"/>
</dbReference>
<dbReference type="InterPro" id="IPR035901">
    <property type="entry name" value="GIY-YIG_endonuc_sf"/>
</dbReference>
<name>A0A1C4APK4_9GAMM</name>
<dbReference type="OrthoDB" id="6043530at2"/>
<protein>
    <submittedName>
        <fullName evidence="2">GIY-YIG catalytic domain-containing protein</fullName>
    </submittedName>
</protein>
<dbReference type="Proteomes" id="UP000199698">
    <property type="component" value="Unassembled WGS sequence"/>
</dbReference>